<dbReference type="InterPro" id="IPR006379">
    <property type="entry name" value="HAD-SF_hydro_IIB"/>
</dbReference>
<dbReference type="InterPro" id="IPR027417">
    <property type="entry name" value="P-loop_NTPase"/>
</dbReference>
<evidence type="ECO:0000313" key="3">
    <source>
        <dbReference type="Proteomes" id="UP001499930"/>
    </source>
</evidence>
<dbReference type="RefSeq" id="WP_344906878.1">
    <property type="nucleotide sequence ID" value="NZ_BAAAWD010000029.1"/>
</dbReference>
<dbReference type="Gene3D" id="3.90.1070.10">
    <property type="match status" value="1"/>
</dbReference>
<gene>
    <name evidence="2" type="ORF">GCM10017559_79340</name>
</gene>
<comment type="caution">
    <text evidence="2">The sequence shown here is derived from an EMBL/GenBank/DDBJ whole genome shotgun (WGS) entry which is preliminary data.</text>
</comment>
<name>A0ABP6LEI9_9ACTN</name>
<organism evidence="2 3">
    <name type="scientific">Streptosporangium longisporum</name>
    <dbReference type="NCBI Taxonomy" id="46187"/>
    <lineage>
        <taxon>Bacteria</taxon>
        <taxon>Bacillati</taxon>
        <taxon>Actinomycetota</taxon>
        <taxon>Actinomycetes</taxon>
        <taxon>Streptosporangiales</taxon>
        <taxon>Streptosporangiaceae</taxon>
        <taxon>Streptosporangium</taxon>
    </lineage>
</organism>
<evidence type="ECO:0000313" key="2">
    <source>
        <dbReference type="EMBL" id="GAA3039219.1"/>
    </source>
</evidence>
<dbReference type="GO" id="GO:0016787">
    <property type="term" value="F:hydrolase activity"/>
    <property type="evidence" value="ECO:0007669"/>
    <property type="project" value="UniProtKB-KW"/>
</dbReference>
<dbReference type="InterPro" id="IPR036412">
    <property type="entry name" value="HAD-like_sf"/>
</dbReference>
<keyword evidence="2" id="KW-0378">Hydrolase</keyword>
<accession>A0ABP6LEI9</accession>
<dbReference type="SMART" id="SM00382">
    <property type="entry name" value="AAA"/>
    <property type="match status" value="1"/>
</dbReference>
<evidence type="ECO:0000259" key="1">
    <source>
        <dbReference type="SMART" id="SM00382"/>
    </source>
</evidence>
<dbReference type="InterPro" id="IPR003593">
    <property type="entry name" value="AAA+_ATPase"/>
</dbReference>
<reference evidence="3" key="1">
    <citation type="journal article" date="2019" name="Int. J. Syst. Evol. Microbiol.">
        <title>The Global Catalogue of Microorganisms (GCM) 10K type strain sequencing project: providing services to taxonomists for standard genome sequencing and annotation.</title>
        <authorList>
            <consortium name="The Broad Institute Genomics Platform"/>
            <consortium name="The Broad Institute Genome Sequencing Center for Infectious Disease"/>
            <person name="Wu L."/>
            <person name="Ma J."/>
        </authorList>
    </citation>
    <scope>NUCLEOTIDE SEQUENCE [LARGE SCALE GENOMIC DNA]</scope>
    <source>
        <strain evidence="3">JCM 3106</strain>
    </source>
</reference>
<dbReference type="SUPFAM" id="SSF52540">
    <property type="entry name" value="P-loop containing nucleoside triphosphate hydrolases"/>
    <property type="match status" value="1"/>
</dbReference>
<proteinExistence type="predicted"/>
<keyword evidence="3" id="KW-1185">Reference proteome</keyword>
<dbReference type="InterPro" id="IPR023214">
    <property type="entry name" value="HAD_sf"/>
</dbReference>
<sequence>MRYHVLACDYDETLATDGRVDDDTLAALERLVRTGRRPVLVTGREVGDLTADFPRLDLFDLVVAENGAVLYRPGEQETTSLAEAPPEALVERLRELGVEPLSVGSVIVATREPHGETVLGAIRDLGLEMQVIFNKGAVMVLPSGVNKASGLTAALAELGVSEHSTVGVGDAENDHAFLSLCECAVAVANALPAVRERCDLVTGNECGAGVVELIDRLVENDLDDVDVTRRHLLLGTTGEDDDKKEVRFPPYGTRMLIAGPSHSGKSTVTAALLERITKAGYRFCLIDPEGDYTEGIEGASVLGDVTSAPTEEEILQVLQDAGQSVVVNLLGVPIDDRPGFFQDFLPRLSALPARYGYPHWLVVDEAHHMMPDGFGLQSVELLREMGGLVLVTVHPDAVSEPVVQTLNAVVVVGDGPGGVLEAFAGAAGIDVPGGDLSDLPTGDLLFWRVEDEPIRVRLAPPEEERQRHRRKYAAGELGEESSFFFRGPENMLNLRAGNLTSFCRMAEGVDEGTWNYHLERGDYSRWLAGSVKDEELAAEVAEVEQSSGDAADETRRRVRELIEARYTAPAEPSGLV</sequence>
<dbReference type="Pfam" id="PF08282">
    <property type="entry name" value="Hydrolase_3"/>
    <property type="match status" value="2"/>
</dbReference>
<dbReference type="PANTHER" id="PTHR10000">
    <property type="entry name" value="PHOSPHOSERINE PHOSPHATASE"/>
    <property type="match status" value="1"/>
</dbReference>
<protein>
    <submittedName>
        <fullName evidence="2">HAD-IIB family hydrolase</fullName>
    </submittedName>
</protein>
<dbReference type="Gene3D" id="3.40.50.1000">
    <property type="entry name" value="HAD superfamily/HAD-like"/>
    <property type="match status" value="1"/>
</dbReference>
<dbReference type="PANTHER" id="PTHR10000:SF8">
    <property type="entry name" value="HAD SUPERFAMILY HYDROLASE-LIKE, TYPE 3"/>
    <property type="match status" value="1"/>
</dbReference>
<dbReference type="NCBIfam" id="TIGR01484">
    <property type="entry name" value="HAD-SF-IIB"/>
    <property type="match status" value="1"/>
</dbReference>
<dbReference type="SUPFAM" id="SSF56784">
    <property type="entry name" value="HAD-like"/>
    <property type="match status" value="1"/>
</dbReference>
<dbReference type="EMBL" id="BAAAWD010000029">
    <property type="protein sequence ID" value="GAA3039219.1"/>
    <property type="molecule type" value="Genomic_DNA"/>
</dbReference>
<dbReference type="Gene3D" id="3.40.50.300">
    <property type="entry name" value="P-loop containing nucleotide triphosphate hydrolases"/>
    <property type="match status" value="1"/>
</dbReference>
<dbReference type="Proteomes" id="UP001499930">
    <property type="component" value="Unassembled WGS sequence"/>
</dbReference>
<feature type="domain" description="AAA+ ATPase" evidence="1">
    <location>
        <begin position="251"/>
        <end position="416"/>
    </location>
</feature>